<dbReference type="RefSeq" id="WP_275822067.1">
    <property type="nucleotide sequence ID" value="NZ_JARHUD010000004.1"/>
</dbReference>
<keyword evidence="2" id="KW-0812">Transmembrane</keyword>
<organism evidence="3 4">
    <name type="scientific">Aquibaculum arenosum</name>
    <dbReference type="NCBI Taxonomy" id="3032591"/>
    <lineage>
        <taxon>Bacteria</taxon>
        <taxon>Pseudomonadati</taxon>
        <taxon>Pseudomonadota</taxon>
        <taxon>Alphaproteobacteria</taxon>
        <taxon>Rhodospirillales</taxon>
        <taxon>Rhodovibrionaceae</taxon>
        <taxon>Aquibaculum</taxon>
    </lineage>
</organism>
<feature type="transmembrane region" description="Helical" evidence="2">
    <location>
        <begin position="21"/>
        <end position="39"/>
    </location>
</feature>
<evidence type="ECO:0000256" key="1">
    <source>
        <dbReference type="SAM" id="MobiDB-lite"/>
    </source>
</evidence>
<keyword evidence="2" id="KW-1133">Transmembrane helix</keyword>
<name>A0ABT5YM53_9PROT</name>
<dbReference type="Proteomes" id="UP001215503">
    <property type="component" value="Unassembled WGS sequence"/>
</dbReference>
<accession>A0ABT5YM53</accession>
<evidence type="ECO:0000256" key="2">
    <source>
        <dbReference type="SAM" id="Phobius"/>
    </source>
</evidence>
<keyword evidence="4" id="KW-1185">Reference proteome</keyword>
<evidence type="ECO:0000313" key="3">
    <source>
        <dbReference type="EMBL" id="MDF2096046.1"/>
    </source>
</evidence>
<comment type="caution">
    <text evidence="3">The sequence shown here is derived from an EMBL/GenBank/DDBJ whole genome shotgun (WGS) entry which is preliminary data.</text>
</comment>
<evidence type="ECO:0008006" key="5">
    <source>
        <dbReference type="Google" id="ProtNLM"/>
    </source>
</evidence>
<protein>
    <recommendedName>
        <fullName evidence="5">PH domain-containing protein</fullName>
    </recommendedName>
</protein>
<evidence type="ECO:0000313" key="4">
    <source>
        <dbReference type="Proteomes" id="UP001215503"/>
    </source>
</evidence>
<keyword evidence="2" id="KW-0472">Membrane</keyword>
<proteinExistence type="predicted"/>
<dbReference type="EMBL" id="JARHUD010000004">
    <property type="protein sequence ID" value="MDF2096046.1"/>
    <property type="molecule type" value="Genomic_DNA"/>
</dbReference>
<feature type="transmembrane region" description="Helical" evidence="2">
    <location>
        <begin position="45"/>
        <end position="64"/>
    </location>
</feature>
<sequence>MSQVPHETVHYRYPPRRLLGDYLRAGVGTTFCLFVLLAAEPMPFLLWLFLGLGGIFLAFGLYTARLQLTHVALNQEGIATHGLGRRQLAWEGIERLRLRYFGSRRQRKQGAGSLELTLWGRSGKLKFDGQVEGFRDIAWHALQAARRRDLPLDEATADNLASLGLDPERNPPRPPLDQRSLGSL</sequence>
<gene>
    <name evidence="3" type="ORF">P2G67_08670</name>
</gene>
<reference evidence="3 4" key="1">
    <citation type="submission" date="2023-03" db="EMBL/GenBank/DDBJ databases">
        <title>Fodinicurvata sp. CAU 1616 isolated from sea sendiment.</title>
        <authorList>
            <person name="Kim W."/>
        </authorList>
    </citation>
    <scope>NUCLEOTIDE SEQUENCE [LARGE SCALE GENOMIC DNA]</scope>
    <source>
        <strain evidence="3 4">CAU 1616</strain>
    </source>
</reference>
<feature type="region of interest" description="Disordered" evidence="1">
    <location>
        <begin position="161"/>
        <end position="184"/>
    </location>
</feature>